<dbReference type="CDD" id="cd15239">
    <property type="entry name" value="7tm_YRO2_fungal-like"/>
    <property type="match status" value="1"/>
</dbReference>
<comment type="subcellular location">
    <subcellularLocation>
        <location evidence="1">Membrane</location>
        <topology evidence="1">Multi-pass membrane protein</topology>
    </subcellularLocation>
</comment>
<evidence type="ECO:0000313" key="8">
    <source>
        <dbReference type="Proteomes" id="UP000605986"/>
    </source>
</evidence>
<comment type="similarity">
    <text evidence="2">Belongs to the archaeal/bacterial/fungal opsin family.</text>
</comment>
<dbReference type="OrthoDB" id="10261467at2759"/>
<evidence type="ECO:0000256" key="1">
    <source>
        <dbReference type="ARBA" id="ARBA00004141"/>
    </source>
</evidence>
<dbReference type="PANTHER" id="PTHR28286">
    <property type="match status" value="1"/>
</dbReference>
<dbReference type="AlphaFoldDB" id="A0A8H4K2S8"/>
<protein>
    <recommendedName>
        <fullName evidence="9">Opsin-1</fullName>
    </recommendedName>
</protein>
<proteinExistence type="inferred from homology"/>
<dbReference type="EMBL" id="JAADJG010000600">
    <property type="protein sequence ID" value="KAF4442341.1"/>
    <property type="molecule type" value="Genomic_DNA"/>
</dbReference>
<comment type="caution">
    <text evidence="7">The sequence shown here is derived from an EMBL/GenBank/DDBJ whole genome shotgun (WGS) entry which is preliminary data.</text>
</comment>
<dbReference type="SUPFAM" id="SSF81321">
    <property type="entry name" value="Family A G protein-coupled receptor-like"/>
    <property type="match status" value="1"/>
</dbReference>
<keyword evidence="5 6" id="KW-0472">Membrane</keyword>
<evidence type="ECO:0000256" key="5">
    <source>
        <dbReference type="ARBA" id="ARBA00023136"/>
    </source>
</evidence>
<keyword evidence="8" id="KW-1185">Reference proteome</keyword>
<dbReference type="Gene3D" id="1.20.1070.10">
    <property type="entry name" value="Rhodopsin 7-helix transmembrane proteins"/>
    <property type="match status" value="2"/>
</dbReference>
<evidence type="ECO:0000256" key="6">
    <source>
        <dbReference type="SAM" id="Phobius"/>
    </source>
</evidence>
<dbReference type="Pfam" id="PF01036">
    <property type="entry name" value="Bac_rhodopsin"/>
    <property type="match status" value="1"/>
</dbReference>
<name>A0A8H4K2S8_9HYPO</name>
<evidence type="ECO:0000256" key="3">
    <source>
        <dbReference type="ARBA" id="ARBA00022692"/>
    </source>
</evidence>
<evidence type="ECO:0000313" key="7">
    <source>
        <dbReference type="EMBL" id="KAF4442341.1"/>
    </source>
</evidence>
<dbReference type="InterPro" id="IPR043476">
    <property type="entry name" value="Yro2-like_7TM"/>
</dbReference>
<dbReference type="GO" id="GO:0005886">
    <property type="term" value="C:plasma membrane"/>
    <property type="evidence" value="ECO:0007669"/>
    <property type="project" value="TreeGrafter"/>
</dbReference>
<dbReference type="Proteomes" id="UP000605986">
    <property type="component" value="Unassembled WGS sequence"/>
</dbReference>
<dbReference type="SMART" id="SM01021">
    <property type="entry name" value="Bac_rhodopsin"/>
    <property type="match status" value="1"/>
</dbReference>
<keyword evidence="4 6" id="KW-1133">Transmembrane helix</keyword>
<gene>
    <name evidence="7" type="ORF">F53441_11769</name>
</gene>
<sequence>MTEFIDKRHNGALNANPDIVNGQRSDINITVRGSDWYWAVCAVMTVSAFVFLGLGIQKPRTDRIFHYITAGITMIAAIAYFSMASNLGWTPIMVEFQRSDHRVAGRYREIFYAVLPALVYIVYMLAWEARLHAKHIGPDVGRTFMMCSSLTLVVWIAYPIAWGVCEGGNIIAPDSEAVFYGILDLIAKPIFGALLLWGHRNIGPARLGLRIRDIDERTYPDGPSTKNAPVAGQAALRNGTATATGANVNPNA</sequence>
<organism evidence="7 8">
    <name type="scientific">Fusarium austroafricanum</name>
    <dbReference type="NCBI Taxonomy" id="2364996"/>
    <lineage>
        <taxon>Eukaryota</taxon>
        <taxon>Fungi</taxon>
        <taxon>Dikarya</taxon>
        <taxon>Ascomycota</taxon>
        <taxon>Pezizomycotina</taxon>
        <taxon>Sordariomycetes</taxon>
        <taxon>Hypocreomycetidae</taxon>
        <taxon>Hypocreales</taxon>
        <taxon>Nectriaceae</taxon>
        <taxon>Fusarium</taxon>
        <taxon>Fusarium concolor species complex</taxon>
    </lineage>
</organism>
<keyword evidence="3 6" id="KW-0812">Transmembrane</keyword>
<feature type="transmembrane region" description="Helical" evidence="6">
    <location>
        <begin position="36"/>
        <end position="56"/>
    </location>
</feature>
<evidence type="ECO:0000256" key="4">
    <source>
        <dbReference type="ARBA" id="ARBA00022989"/>
    </source>
</evidence>
<evidence type="ECO:0000256" key="2">
    <source>
        <dbReference type="ARBA" id="ARBA00008130"/>
    </source>
</evidence>
<feature type="transmembrane region" description="Helical" evidence="6">
    <location>
        <begin position="68"/>
        <end position="90"/>
    </location>
</feature>
<feature type="transmembrane region" description="Helical" evidence="6">
    <location>
        <begin position="139"/>
        <end position="158"/>
    </location>
</feature>
<dbReference type="PANTHER" id="PTHR28286:SF1">
    <property type="entry name" value="30 KDA HEAT SHOCK PROTEIN-RELATED"/>
    <property type="match status" value="1"/>
</dbReference>
<evidence type="ECO:0008006" key="9">
    <source>
        <dbReference type="Google" id="ProtNLM"/>
    </source>
</evidence>
<feature type="transmembrane region" description="Helical" evidence="6">
    <location>
        <begin position="110"/>
        <end position="127"/>
    </location>
</feature>
<reference evidence="7" key="1">
    <citation type="submission" date="2020-01" db="EMBL/GenBank/DDBJ databases">
        <title>Identification and distribution of gene clusters putatively required for synthesis of sphingolipid metabolism inhibitors in phylogenetically diverse species of the filamentous fungus Fusarium.</title>
        <authorList>
            <person name="Kim H.-S."/>
            <person name="Busman M."/>
            <person name="Brown D.W."/>
            <person name="Divon H."/>
            <person name="Uhlig S."/>
            <person name="Proctor R.H."/>
        </authorList>
    </citation>
    <scope>NUCLEOTIDE SEQUENCE</scope>
    <source>
        <strain evidence="7">NRRL 53441</strain>
    </source>
</reference>
<feature type="transmembrane region" description="Helical" evidence="6">
    <location>
        <begin position="178"/>
        <end position="197"/>
    </location>
</feature>
<accession>A0A8H4K2S8</accession>
<dbReference type="GO" id="GO:0005783">
    <property type="term" value="C:endoplasmic reticulum"/>
    <property type="evidence" value="ECO:0007669"/>
    <property type="project" value="TreeGrafter"/>
</dbReference>
<dbReference type="InterPro" id="IPR001425">
    <property type="entry name" value="Arc/bac/fun_rhodopsins"/>
</dbReference>